<comment type="caution">
    <text evidence="1">The sequence shown here is derived from an EMBL/GenBank/DDBJ whole genome shotgun (WGS) entry which is preliminary data.</text>
</comment>
<dbReference type="RefSeq" id="WP_218236943.1">
    <property type="nucleotide sequence ID" value="NZ_BAABBB010000021.1"/>
</dbReference>
<organism evidence="1 2">
    <name type="scientific">Nocardioides daeguensis</name>
    <dbReference type="NCBI Taxonomy" id="908359"/>
    <lineage>
        <taxon>Bacteria</taxon>
        <taxon>Bacillati</taxon>
        <taxon>Actinomycetota</taxon>
        <taxon>Actinomycetes</taxon>
        <taxon>Propionibacteriales</taxon>
        <taxon>Nocardioidaceae</taxon>
        <taxon>Nocardioides</taxon>
    </lineage>
</organism>
<dbReference type="EMBL" id="BAABBB010000021">
    <property type="protein sequence ID" value="GAA3546874.1"/>
    <property type="molecule type" value="Genomic_DNA"/>
</dbReference>
<evidence type="ECO:0008006" key="3">
    <source>
        <dbReference type="Google" id="ProtNLM"/>
    </source>
</evidence>
<name>A0ABP6W6X6_9ACTN</name>
<gene>
    <name evidence="1" type="ORF">GCM10022263_37490</name>
</gene>
<accession>A0ABP6W6X6</accession>
<protein>
    <recommendedName>
        <fullName evidence="3">VOC family protein</fullName>
    </recommendedName>
</protein>
<evidence type="ECO:0000313" key="2">
    <source>
        <dbReference type="Proteomes" id="UP001500301"/>
    </source>
</evidence>
<sequence>MSTTAPRIGTIYYRVPRAQFDDLARFFGDQVGLPVKFRDSSEWVAFDGGGLTLALEGCDRDATEGPFLALRVADVAAARSAFLALGVVAGDITVGGHERRFEVDTPWGDQISVYQPGTGE</sequence>
<evidence type="ECO:0000313" key="1">
    <source>
        <dbReference type="EMBL" id="GAA3546874.1"/>
    </source>
</evidence>
<proteinExistence type="predicted"/>
<dbReference type="Proteomes" id="UP001500301">
    <property type="component" value="Unassembled WGS sequence"/>
</dbReference>
<keyword evidence="2" id="KW-1185">Reference proteome</keyword>
<reference evidence="2" key="1">
    <citation type="journal article" date="2019" name="Int. J. Syst. Evol. Microbiol.">
        <title>The Global Catalogue of Microorganisms (GCM) 10K type strain sequencing project: providing services to taxonomists for standard genome sequencing and annotation.</title>
        <authorList>
            <consortium name="The Broad Institute Genomics Platform"/>
            <consortium name="The Broad Institute Genome Sequencing Center for Infectious Disease"/>
            <person name="Wu L."/>
            <person name="Ma J."/>
        </authorList>
    </citation>
    <scope>NUCLEOTIDE SEQUENCE [LARGE SCALE GENOMIC DNA]</scope>
    <source>
        <strain evidence="2">JCM 17460</strain>
    </source>
</reference>